<dbReference type="GO" id="GO:1904356">
    <property type="term" value="P:regulation of telomere maintenance via telomere lengthening"/>
    <property type="evidence" value="ECO:0007669"/>
    <property type="project" value="TreeGrafter"/>
</dbReference>
<feature type="compositionally biased region" description="Basic and acidic residues" evidence="1">
    <location>
        <begin position="492"/>
        <end position="501"/>
    </location>
</feature>
<protein>
    <recommendedName>
        <fullName evidence="2">TERF1-interacting nuclear factor 2 N-terminal domain-containing protein</fullName>
    </recommendedName>
</protein>
<reference evidence="3" key="1">
    <citation type="thesis" date="2021" institute="BYU ScholarsArchive" country="Provo, UT, USA">
        <title>Applications of and Algorithms for Genome Assembly and Genomic Analyses with an Emphasis on Marine Teleosts.</title>
        <authorList>
            <person name="Pickett B.D."/>
        </authorList>
    </citation>
    <scope>NUCLEOTIDE SEQUENCE</scope>
    <source>
        <strain evidence="3">HI-2016</strain>
    </source>
</reference>
<feature type="compositionally biased region" description="Low complexity" evidence="1">
    <location>
        <begin position="474"/>
        <end position="485"/>
    </location>
</feature>
<dbReference type="PANTHER" id="PTHR15512:SF0">
    <property type="entry name" value="TERF1-INTERACTING NUCLEAR FACTOR 2"/>
    <property type="match status" value="1"/>
</dbReference>
<accession>A0A8T2PH38</accession>
<keyword evidence="4" id="KW-1185">Reference proteome</keyword>
<evidence type="ECO:0000259" key="2">
    <source>
        <dbReference type="Pfam" id="PF14973"/>
    </source>
</evidence>
<dbReference type="InterPro" id="IPR039098">
    <property type="entry name" value="TINF2"/>
</dbReference>
<evidence type="ECO:0000256" key="1">
    <source>
        <dbReference type="SAM" id="MobiDB-lite"/>
    </source>
</evidence>
<feature type="region of interest" description="Disordered" evidence="1">
    <location>
        <begin position="324"/>
        <end position="381"/>
    </location>
</feature>
<feature type="compositionally biased region" description="Basic and acidic residues" evidence="1">
    <location>
        <begin position="265"/>
        <end position="277"/>
    </location>
</feature>
<dbReference type="GO" id="GO:0016233">
    <property type="term" value="P:telomere capping"/>
    <property type="evidence" value="ECO:0007669"/>
    <property type="project" value="InterPro"/>
</dbReference>
<dbReference type="EMBL" id="JAFBMS010000005">
    <property type="protein sequence ID" value="KAG9352643.1"/>
    <property type="molecule type" value="Genomic_DNA"/>
</dbReference>
<organism evidence="3 4">
    <name type="scientific">Albula glossodonta</name>
    <name type="common">roundjaw bonefish</name>
    <dbReference type="NCBI Taxonomy" id="121402"/>
    <lineage>
        <taxon>Eukaryota</taxon>
        <taxon>Metazoa</taxon>
        <taxon>Chordata</taxon>
        <taxon>Craniata</taxon>
        <taxon>Vertebrata</taxon>
        <taxon>Euteleostomi</taxon>
        <taxon>Actinopterygii</taxon>
        <taxon>Neopterygii</taxon>
        <taxon>Teleostei</taxon>
        <taxon>Albuliformes</taxon>
        <taxon>Albulidae</taxon>
        <taxon>Albula</taxon>
    </lineage>
</organism>
<feature type="region of interest" description="Disordered" evidence="1">
    <location>
        <begin position="263"/>
        <end position="285"/>
    </location>
</feature>
<evidence type="ECO:0000313" key="4">
    <source>
        <dbReference type="Proteomes" id="UP000824540"/>
    </source>
</evidence>
<feature type="region of interest" description="Disordered" evidence="1">
    <location>
        <begin position="474"/>
        <end position="501"/>
    </location>
</feature>
<feature type="region of interest" description="Disordered" evidence="1">
    <location>
        <begin position="593"/>
        <end position="643"/>
    </location>
</feature>
<comment type="caution">
    <text evidence="3">The sequence shown here is derived from an EMBL/GenBank/DDBJ whole genome shotgun (WGS) entry which is preliminary data.</text>
</comment>
<dbReference type="PANTHER" id="PTHR15512">
    <property type="entry name" value="TERF1-INTERACTING NUCLEAR FACTOR 2"/>
    <property type="match status" value="1"/>
</dbReference>
<dbReference type="Proteomes" id="UP000824540">
    <property type="component" value="Unassembled WGS sequence"/>
</dbReference>
<feature type="compositionally biased region" description="Basic and acidic residues" evidence="1">
    <location>
        <begin position="598"/>
        <end position="626"/>
    </location>
</feature>
<feature type="compositionally biased region" description="Basic and acidic residues" evidence="1">
    <location>
        <begin position="358"/>
        <end position="377"/>
    </location>
</feature>
<evidence type="ECO:0000313" key="3">
    <source>
        <dbReference type="EMBL" id="KAG9352643.1"/>
    </source>
</evidence>
<dbReference type="OrthoDB" id="8667810at2759"/>
<sequence>MERSLVLHIPRLAAWVIEYAWSHRMMDILDVPSIWQKVELQRLKLEEPCSLRVAAARAWSVVNTRDIAKFESVLEVLEVTYKLLPWLVSPIKHMKIVFGLKTMIIMQMLQENQGEVGTMAKIIHFFPSRRLLYRGCSKKYLEVMRKSHCEFKKLAQTLLFEKEVRQAYVKEKMEEHYGEKYAQKVEERLWDYLQLLERELPPTTCIDQVLRQERPLLEGEQLLLEVLSCSADCIPAVLRSLLCSAMGVPRTCSGLKRLSPCTDTGKWRPRAETDPSHRPRWTVPPVGQVGEVRPCTSYSNWNRGVEERPTPVIRSGWPCIGERGIGTDKPIRNQDLPPGGWSPGVRGLTQKGGGRSQGDGKRDWERTELGHEPDKNGESPMRLCTKHQRWVRNMLQECTEEPEDLSIRVLQICDKNVNGQSQNILEECLKKVGGYSGNILEECLKEVGGGQSENILERFSEVEAEHMIDQRQVTPLASPLPLTPSHQPPRSHLRDRDTASQSDRVEMAGLGVRISLESQLFLIHSQMLQPCVRLRRLTQRECQWTTEIRGTGTPPEEEEDREEEVRDEVASSGSSSSQWEMDFSYTESGIQSLVEQGGGHKEVRVRERSGHGHSPGSRERERHSDSEGNPPVGEERQRGGNFNENATVIGQRAGMGRACGEYKVKIQRRDRDTPHPKCRRDLEVQERRGGGIRRPEVAEWRGLAGV</sequence>
<dbReference type="InterPro" id="IPR029400">
    <property type="entry name" value="TINF2_N"/>
</dbReference>
<dbReference type="Pfam" id="PF14973">
    <property type="entry name" value="TINF2_N"/>
    <property type="match status" value="1"/>
</dbReference>
<feature type="compositionally biased region" description="Polar residues" evidence="1">
    <location>
        <begin position="571"/>
        <end position="580"/>
    </location>
</feature>
<dbReference type="AlphaFoldDB" id="A0A8T2PH38"/>
<feature type="region of interest" description="Disordered" evidence="1">
    <location>
        <begin position="546"/>
        <end position="580"/>
    </location>
</feature>
<proteinExistence type="predicted"/>
<dbReference type="CDD" id="cd11657">
    <property type="entry name" value="TIN2_N"/>
    <property type="match status" value="1"/>
</dbReference>
<dbReference type="GO" id="GO:0070187">
    <property type="term" value="C:shelterin complex"/>
    <property type="evidence" value="ECO:0007669"/>
    <property type="project" value="InterPro"/>
</dbReference>
<dbReference type="GO" id="GO:0042162">
    <property type="term" value="F:telomeric DNA binding"/>
    <property type="evidence" value="ECO:0007669"/>
    <property type="project" value="TreeGrafter"/>
</dbReference>
<gene>
    <name evidence="3" type="ORF">JZ751_021057</name>
</gene>
<name>A0A8T2PH38_9TELE</name>
<feature type="domain" description="TERF1-interacting nuclear factor 2 N-terminal" evidence="2">
    <location>
        <begin position="59"/>
        <end position="202"/>
    </location>
</feature>